<evidence type="ECO:0000256" key="2">
    <source>
        <dbReference type="ARBA" id="ARBA00023172"/>
    </source>
</evidence>
<gene>
    <name evidence="4" type="ORF">GCM10011518_44020</name>
</gene>
<protein>
    <submittedName>
        <fullName evidence="4">Resolvase</fullName>
    </submittedName>
</protein>
<dbReference type="SMART" id="SM00857">
    <property type="entry name" value="Resolvase"/>
    <property type="match status" value="1"/>
</dbReference>
<dbReference type="PANTHER" id="PTHR30461">
    <property type="entry name" value="DNA-INVERTASE FROM LAMBDOID PROPHAGE"/>
    <property type="match status" value="1"/>
</dbReference>
<dbReference type="InterPro" id="IPR036162">
    <property type="entry name" value="Resolvase-like_N_sf"/>
</dbReference>
<dbReference type="Pfam" id="PF00239">
    <property type="entry name" value="Resolvase"/>
    <property type="match status" value="1"/>
</dbReference>
<evidence type="ECO:0000256" key="1">
    <source>
        <dbReference type="ARBA" id="ARBA00023125"/>
    </source>
</evidence>
<proteinExistence type="predicted"/>
<reference evidence="5" key="1">
    <citation type="journal article" date="2019" name="Int. J. Syst. Evol. Microbiol.">
        <title>The Global Catalogue of Microorganisms (GCM) 10K type strain sequencing project: providing services to taxonomists for standard genome sequencing and annotation.</title>
        <authorList>
            <consortium name="The Broad Institute Genomics Platform"/>
            <consortium name="The Broad Institute Genome Sequencing Center for Infectious Disease"/>
            <person name="Wu L."/>
            <person name="Ma J."/>
        </authorList>
    </citation>
    <scope>NUCLEOTIDE SEQUENCE [LARGE SCALE GENOMIC DNA]</scope>
    <source>
        <strain evidence="5">CGMCC 1.16060</strain>
    </source>
</reference>
<dbReference type="Proteomes" id="UP000655016">
    <property type="component" value="Unassembled WGS sequence"/>
</dbReference>
<dbReference type="RefSeq" id="WP_163396728.1">
    <property type="nucleotide sequence ID" value="NZ_BMKP01000016.1"/>
</dbReference>
<keyword evidence="2" id="KW-0233">DNA recombination</keyword>
<evidence type="ECO:0000259" key="3">
    <source>
        <dbReference type="PROSITE" id="PS51736"/>
    </source>
</evidence>
<organism evidence="4 5">
    <name type="scientific">Flavobacterium limi</name>
    <dbReference type="NCBI Taxonomy" id="2045105"/>
    <lineage>
        <taxon>Bacteria</taxon>
        <taxon>Pseudomonadati</taxon>
        <taxon>Bacteroidota</taxon>
        <taxon>Flavobacteriia</taxon>
        <taxon>Flavobacteriales</taxon>
        <taxon>Flavobacteriaceae</taxon>
        <taxon>Flavobacterium</taxon>
    </lineage>
</organism>
<dbReference type="PANTHER" id="PTHR30461:SF2">
    <property type="entry name" value="SERINE RECOMBINASE PINE-RELATED"/>
    <property type="match status" value="1"/>
</dbReference>
<sequence length="197" mass="22136">MKARYIRISTTSQSTARQESKAQIDELLFIDKVSGAIPFTERPKAKELLKAVNNENINFVSVSSIDRLGRNTIDILKTIQLFHSKGVTLFVEDIGLQSLADQKETQIFKLVSTVMSTLAEMEKTVLLDRISEGIALAKLKGIYKGRVKGTTETSSEFLTKYPKVISMLKRQNKPSLREIAKLCDVTVNTVQKVKRML</sequence>
<dbReference type="CDD" id="cd03768">
    <property type="entry name" value="SR_ResInv"/>
    <property type="match status" value="1"/>
</dbReference>
<comment type="caution">
    <text evidence="4">The sequence shown here is derived from an EMBL/GenBank/DDBJ whole genome shotgun (WGS) entry which is preliminary data.</text>
</comment>
<dbReference type="EMBL" id="BMKP01000016">
    <property type="protein sequence ID" value="GGF29978.1"/>
    <property type="molecule type" value="Genomic_DNA"/>
</dbReference>
<feature type="domain" description="Resolvase/invertase-type recombinase catalytic" evidence="3">
    <location>
        <begin position="1"/>
        <end position="141"/>
    </location>
</feature>
<evidence type="ECO:0000313" key="5">
    <source>
        <dbReference type="Proteomes" id="UP000655016"/>
    </source>
</evidence>
<dbReference type="InterPro" id="IPR050639">
    <property type="entry name" value="SSR_resolvase"/>
</dbReference>
<dbReference type="SUPFAM" id="SSF53041">
    <property type="entry name" value="Resolvase-like"/>
    <property type="match status" value="1"/>
</dbReference>
<name>A0ABQ1V0B1_9FLAO</name>
<dbReference type="Gene3D" id="3.40.50.1390">
    <property type="entry name" value="Resolvase, N-terminal catalytic domain"/>
    <property type="match status" value="1"/>
</dbReference>
<dbReference type="InterPro" id="IPR006119">
    <property type="entry name" value="Resolv_N"/>
</dbReference>
<evidence type="ECO:0000313" key="4">
    <source>
        <dbReference type="EMBL" id="GGF29978.1"/>
    </source>
</evidence>
<dbReference type="PROSITE" id="PS51736">
    <property type="entry name" value="RECOMBINASES_3"/>
    <property type="match status" value="1"/>
</dbReference>
<accession>A0ABQ1V0B1</accession>
<keyword evidence="1" id="KW-0238">DNA-binding</keyword>
<keyword evidence="5" id="KW-1185">Reference proteome</keyword>